<sequence length="368" mass="42856">MLVDSLLKLSSKAVAKGLEIDFYKNYDVSLEPPLSDNVFKELTKITQNCSLVIAKKTGLKLNLSSFDHTSFACTEEDLQNLYLHDIRSLVIHLSLKVKRVIKEEEEMSFKCRFVSDKECQMICRSFPNLTCLEVSCFNMKSLNEIHRLTNLQTLILYCNSFNPWDGSEVLFKLPNLRILEVPVSHNFFKNLSLCHGTFPSLRFIECKRSDINEAQLRQLIAQHPSLEAISVLKTPCERIDFSDLPITVFNMTTFESTMNTLCYKLDERSLDWDRVNELLGRLEELFGNKDVRGFEEDDFLKTMMKVTQKILRLSPRGIQMEKCLVAYFKRFFPDQSMTEILQNLDPKDPLLIERRWAAQTVLRFFPEE</sequence>
<protein>
    <submittedName>
        <fullName evidence="2">FTH domain-containing protein</fullName>
    </submittedName>
</protein>
<dbReference type="PANTHER" id="PTHR12904:SF28">
    <property type="entry name" value="ATP SYNTHASE SUBUNIT ALPHA-RELATED"/>
    <property type="match status" value="1"/>
</dbReference>
<dbReference type="Proteomes" id="UP000095282">
    <property type="component" value="Unplaced"/>
</dbReference>
<dbReference type="Gene3D" id="3.80.10.10">
    <property type="entry name" value="Ribonuclease Inhibitor"/>
    <property type="match status" value="1"/>
</dbReference>
<keyword evidence="1" id="KW-1185">Reference proteome</keyword>
<accession>A0A1I7TVK5</accession>
<dbReference type="SUPFAM" id="SSF52047">
    <property type="entry name" value="RNI-like"/>
    <property type="match status" value="1"/>
</dbReference>
<reference evidence="2" key="1">
    <citation type="submission" date="2016-11" db="UniProtKB">
        <authorList>
            <consortium name="WormBaseParasite"/>
        </authorList>
    </citation>
    <scope>IDENTIFICATION</scope>
</reference>
<evidence type="ECO:0000313" key="2">
    <source>
        <dbReference type="WBParaSite" id="Csp11.Scaffold629.g12223.t2"/>
    </source>
</evidence>
<dbReference type="InterPro" id="IPR051341">
    <property type="entry name" value="Zyg-11_UBL_adapter"/>
</dbReference>
<organism evidence="1 2">
    <name type="scientific">Caenorhabditis tropicalis</name>
    <dbReference type="NCBI Taxonomy" id="1561998"/>
    <lineage>
        <taxon>Eukaryota</taxon>
        <taxon>Metazoa</taxon>
        <taxon>Ecdysozoa</taxon>
        <taxon>Nematoda</taxon>
        <taxon>Chromadorea</taxon>
        <taxon>Rhabditida</taxon>
        <taxon>Rhabditina</taxon>
        <taxon>Rhabditomorpha</taxon>
        <taxon>Rhabditoidea</taxon>
        <taxon>Rhabditidae</taxon>
        <taxon>Peloderinae</taxon>
        <taxon>Caenorhabditis</taxon>
    </lineage>
</organism>
<dbReference type="WBParaSite" id="Csp11.Scaffold629.g12223.t2">
    <property type="protein sequence ID" value="Csp11.Scaffold629.g12223.t2"/>
    <property type="gene ID" value="Csp11.Scaffold629.g12223"/>
</dbReference>
<proteinExistence type="predicted"/>
<dbReference type="PANTHER" id="PTHR12904">
    <property type="match status" value="1"/>
</dbReference>
<dbReference type="AlphaFoldDB" id="A0A1I7TVK5"/>
<dbReference type="InterPro" id="IPR032675">
    <property type="entry name" value="LRR_dom_sf"/>
</dbReference>
<name>A0A1I7TVK5_9PELO</name>
<evidence type="ECO:0000313" key="1">
    <source>
        <dbReference type="Proteomes" id="UP000095282"/>
    </source>
</evidence>
<dbReference type="GO" id="GO:0031462">
    <property type="term" value="C:Cul2-RING ubiquitin ligase complex"/>
    <property type="evidence" value="ECO:0007669"/>
    <property type="project" value="TreeGrafter"/>
</dbReference>